<keyword evidence="3" id="KW-1185">Reference proteome</keyword>
<dbReference type="Pfam" id="PF17921">
    <property type="entry name" value="Integrase_H2C2"/>
    <property type="match status" value="1"/>
</dbReference>
<sequence length="110" mass="12905">MLSTVSGHHRGICTTSKVLQYSYYWPMVYQDAHSFCKICAQCQMERSISKRHELPLSHILKFEIFDVWGVDFMGPFLALSRTNTSWPRKLDDMLWAYQTNFKSPIGMSLY</sequence>
<reference evidence="2" key="1">
    <citation type="submission" date="2023-08" db="EMBL/GenBank/DDBJ databases">
        <title>A de novo genome assembly of Solanum verrucosum Schlechtendal, a Mexican diploid species geographically isolated from the other diploid A-genome species in potato relatives.</title>
        <authorList>
            <person name="Hosaka K."/>
        </authorList>
    </citation>
    <scope>NUCLEOTIDE SEQUENCE</scope>
    <source>
        <tissue evidence="2">Young leaves</tissue>
    </source>
</reference>
<dbReference type="InterPro" id="IPR041588">
    <property type="entry name" value="Integrase_H2C2"/>
</dbReference>
<organism evidence="2 3">
    <name type="scientific">Solanum verrucosum</name>
    <dbReference type="NCBI Taxonomy" id="315347"/>
    <lineage>
        <taxon>Eukaryota</taxon>
        <taxon>Viridiplantae</taxon>
        <taxon>Streptophyta</taxon>
        <taxon>Embryophyta</taxon>
        <taxon>Tracheophyta</taxon>
        <taxon>Spermatophyta</taxon>
        <taxon>Magnoliopsida</taxon>
        <taxon>eudicotyledons</taxon>
        <taxon>Gunneridae</taxon>
        <taxon>Pentapetalae</taxon>
        <taxon>asterids</taxon>
        <taxon>lamiids</taxon>
        <taxon>Solanales</taxon>
        <taxon>Solanaceae</taxon>
        <taxon>Solanoideae</taxon>
        <taxon>Solaneae</taxon>
        <taxon>Solanum</taxon>
    </lineage>
</organism>
<evidence type="ECO:0000313" key="3">
    <source>
        <dbReference type="Proteomes" id="UP001234989"/>
    </source>
</evidence>
<dbReference type="Gene3D" id="1.10.340.70">
    <property type="match status" value="1"/>
</dbReference>
<evidence type="ECO:0000313" key="2">
    <source>
        <dbReference type="EMBL" id="WMV58859.1"/>
    </source>
</evidence>
<dbReference type="Proteomes" id="UP001234989">
    <property type="component" value="Chromosome 12"/>
</dbReference>
<dbReference type="EMBL" id="CP133623">
    <property type="protein sequence ID" value="WMV58859.1"/>
    <property type="molecule type" value="Genomic_DNA"/>
</dbReference>
<feature type="domain" description="Integrase zinc-binding" evidence="1">
    <location>
        <begin position="7"/>
        <end position="46"/>
    </location>
</feature>
<accession>A0AAF0V818</accession>
<protein>
    <recommendedName>
        <fullName evidence="1">Integrase zinc-binding domain-containing protein</fullName>
    </recommendedName>
</protein>
<evidence type="ECO:0000259" key="1">
    <source>
        <dbReference type="Pfam" id="PF17921"/>
    </source>
</evidence>
<dbReference type="InterPro" id="IPR052160">
    <property type="entry name" value="Gypsy_RT_Integrase-like"/>
</dbReference>
<proteinExistence type="predicted"/>
<gene>
    <name evidence="2" type="ORF">MTR67_052244</name>
</gene>
<dbReference type="PANTHER" id="PTHR47266">
    <property type="entry name" value="ENDONUCLEASE-RELATED"/>
    <property type="match status" value="1"/>
</dbReference>
<dbReference type="AlphaFoldDB" id="A0AAF0V818"/>
<name>A0AAF0V818_SOLVR</name>